<dbReference type="PANTHER" id="PTHR33495">
    <property type="entry name" value="ANTI-SIGMA FACTOR ANTAGONIST TM_1081-RELATED-RELATED"/>
    <property type="match status" value="1"/>
</dbReference>
<accession>A0ABP4EA72</accession>
<sequence>METEFRVTRRPAPPGVCRLALAGQVDMETSDALAEALGGALLEEPAPELLTVDCAALDFCGSAGLNELLRARQIALAAGIGFRLASPSPQVVRLLEVTEADTVFDIELTDPRRFEGTAC</sequence>
<evidence type="ECO:0000313" key="2">
    <source>
        <dbReference type="EMBL" id="GAA1096003.1"/>
    </source>
</evidence>
<reference evidence="3" key="1">
    <citation type="journal article" date="2019" name="Int. J. Syst. Evol. Microbiol.">
        <title>The Global Catalogue of Microorganisms (GCM) 10K type strain sequencing project: providing services to taxonomists for standard genome sequencing and annotation.</title>
        <authorList>
            <consortium name="The Broad Institute Genomics Platform"/>
            <consortium name="The Broad Institute Genome Sequencing Center for Infectious Disease"/>
            <person name="Wu L."/>
            <person name="Ma J."/>
        </authorList>
    </citation>
    <scope>NUCLEOTIDE SEQUENCE [LARGE SCALE GENOMIC DNA]</scope>
    <source>
        <strain evidence="3">JCM 13002</strain>
    </source>
</reference>
<evidence type="ECO:0000313" key="3">
    <source>
        <dbReference type="Proteomes" id="UP001499987"/>
    </source>
</evidence>
<dbReference type="SUPFAM" id="SSF52091">
    <property type="entry name" value="SpoIIaa-like"/>
    <property type="match status" value="1"/>
</dbReference>
<dbReference type="PANTHER" id="PTHR33495:SF2">
    <property type="entry name" value="ANTI-SIGMA FACTOR ANTAGONIST TM_1081-RELATED"/>
    <property type="match status" value="1"/>
</dbReference>
<feature type="domain" description="STAS" evidence="1">
    <location>
        <begin position="14"/>
        <end position="98"/>
    </location>
</feature>
<name>A0ABP4EA72_9ACTN</name>
<gene>
    <name evidence="2" type="ORF">GCM10009663_43970</name>
</gene>
<dbReference type="InterPro" id="IPR036513">
    <property type="entry name" value="STAS_dom_sf"/>
</dbReference>
<comment type="caution">
    <text evidence="2">The sequence shown here is derived from an EMBL/GenBank/DDBJ whole genome shotgun (WGS) entry which is preliminary data.</text>
</comment>
<organism evidence="2 3">
    <name type="scientific">Kitasatospora arboriphila</name>
    <dbReference type="NCBI Taxonomy" id="258052"/>
    <lineage>
        <taxon>Bacteria</taxon>
        <taxon>Bacillati</taxon>
        <taxon>Actinomycetota</taxon>
        <taxon>Actinomycetes</taxon>
        <taxon>Kitasatosporales</taxon>
        <taxon>Streptomycetaceae</taxon>
        <taxon>Kitasatospora</taxon>
    </lineage>
</organism>
<dbReference type="Pfam" id="PF13466">
    <property type="entry name" value="STAS_2"/>
    <property type="match status" value="1"/>
</dbReference>
<keyword evidence="3" id="KW-1185">Reference proteome</keyword>
<dbReference type="PROSITE" id="PS50801">
    <property type="entry name" value="STAS"/>
    <property type="match status" value="1"/>
</dbReference>
<evidence type="ECO:0000259" key="1">
    <source>
        <dbReference type="PROSITE" id="PS50801"/>
    </source>
</evidence>
<dbReference type="Gene3D" id="3.30.750.24">
    <property type="entry name" value="STAS domain"/>
    <property type="match status" value="1"/>
</dbReference>
<dbReference type="RefSeq" id="WP_344625349.1">
    <property type="nucleotide sequence ID" value="NZ_BAAALD010000043.1"/>
</dbReference>
<dbReference type="InterPro" id="IPR058548">
    <property type="entry name" value="MlaB-like_STAS"/>
</dbReference>
<dbReference type="Proteomes" id="UP001499987">
    <property type="component" value="Unassembled WGS sequence"/>
</dbReference>
<dbReference type="InterPro" id="IPR002645">
    <property type="entry name" value="STAS_dom"/>
</dbReference>
<dbReference type="CDD" id="cd07043">
    <property type="entry name" value="STAS_anti-anti-sigma_factors"/>
    <property type="match status" value="1"/>
</dbReference>
<dbReference type="EMBL" id="BAAALD010000043">
    <property type="protein sequence ID" value="GAA1096003.1"/>
    <property type="molecule type" value="Genomic_DNA"/>
</dbReference>
<protein>
    <recommendedName>
        <fullName evidence="1">STAS domain-containing protein</fullName>
    </recommendedName>
</protein>
<proteinExistence type="predicted"/>